<dbReference type="EMBL" id="AYZH01000001">
    <property type="protein sequence ID" value="KRN03249.1"/>
    <property type="molecule type" value="Genomic_DNA"/>
</dbReference>
<keyword evidence="3" id="KW-1185">Reference proteome</keyword>
<gene>
    <name evidence="2" type="ORF">FD13_GL000029</name>
</gene>
<dbReference type="AlphaFoldDB" id="A0A0R2DGP8"/>
<protein>
    <recommendedName>
        <fullName evidence="1">EfeO-type cupredoxin-like domain-containing protein</fullName>
    </recommendedName>
</protein>
<dbReference type="Pfam" id="PF13473">
    <property type="entry name" value="Cupredoxin_1"/>
    <property type="match status" value="1"/>
</dbReference>
<proteinExistence type="predicted"/>
<accession>A0A0R2DGP8</accession>
<sequence length="95" mass="10309">MEVFIMTNKQTAQVTVDGGYQPNTITFKQGTPAELTFNRVSNAGCLDQVILPNSSDTHDLPLNDPQTFAIDTSSAGDFTFSCGMDMFRGTVVIEP</sequence>
<dbReference type="Gene3D" id="2.60.40.420">
    <property type="entry name" value="Cupredoxins - blue copper proteins"/>
    <property type="match status" value="1"/>
</dbReference>
<evidence type="ECO:0000259" key="1">
    <source>
        <dbReference type="Pfam" id="PF13473"/>
    </source>
</evidence>
<comment type="caution">
    <text evidence="2">The sequence shown here is derived from an EMBL/GenBank/DDBJ whole genome shotgun (WGS) entry which is preliminary data.</text>
</comment>
<organism evidence="2 3">
    <name type="scientific">Levilactobacillus senmaizukei DSM 21775 = NBRC 103853</name>
    <dbReference type="NCBI Taxonomy" id="1423803"/>
    <lineage>
        <taxon>Bacteria</taxon>
        <taxon>Bacillati</taxon>
        <taxon>Bacillota</taxon>
        <taxon>Bacilli</taxon>
        <taxon>Lactobacillales</taxon>
        <taxon>Lactobacillaceae</taxon>
        <taxon>Levilactobacillus</taxon>
    </lineage>
</organism>
<dbReference type="InterPro" id="IPR008972">
    <property type="entry name" value="Cupredoxin"/>
</dbReference>
<dbReference type="SUPFAM" id="SSF49503">
    <property type="entry name" value="Cupredoxins"/>
    <property type="match status" value="1"/>
</dbReference>
<dbReference type="Proteomes" id="UP000051589">
    <property type="component" value="Unassembled WGS sequence"/>
</dbReference>
<dbReference type="PATRIC" id="fig|1423803.3.peg.28"/>
<feature type="domain" description="EfeO-type cupredoxin-like" evidence="1">
    <location>
        <begin position="8"/>
        <end position="93"/>
    </location>
</feature>
<reference evidence="2 3" key="1">
    <citation type="journal article" date="2015" name="Genome Announc.">
        <title>Expanding the biotechnology potential of lactobacilli through comparative genomics of 213 strains and associated genera.</title>
        <authorList>
            <person name="Sun Z."/>
            <person name="Harris H.M."/>
            <person name="McCann A."/>
            <person name="Guo C."/>
            <person name="Argimon S."/>
            <person name="Zhang W."/>
            <person name="Yang X."/>
            <person name="Jeffery I.B."/>
            <person name="Cooney J.C."/>
            <person name="Kagawa T.F."/>
            <person name="Liu W."/>
            <person name="Song Y."/>
            <person name="Salvetti E."/>
            <person name="Wrobel A."/>
            <person name="Rasinkangas P."/>
            <person name="Parkhill J."/>
            <person name="Rea M.C."/>
            <person name="O'Sullivan O."/>
            <person name="Ritari J."/>
            <person name="Douillard F.P."/>
            <person name="Paul Ross R."/>
            <person name="Yang R."/>
            <person name="Briner A.E."/>
            <person name="Felis G.E."/>
            <person name="de Vos W.M."/>
            <person name="Barrangou R."/>
            <person name="Klaenhammer T.R."/>
            <person name="Caufield P.W."/>
            <person name="Cui Y."/>
            <person name="Zhang H."/>
            <person name="O'Toole P.W."/>
        </authorList>
    </citation>
    <scope>NUCLEOTIDE SEQUENCE [LARGE SCALE GENOMIC DNA]</scope>
    <source>
        <strain evidence="2 3">DSM 21775</strain>
    </source>
</reference>
<dbReference type="STRING" id="1423803.FD13_GL000029"/>
<evidence type="ECO:0000313" key="3">
    <source>
        <dbReference type="Proteomes" id="UP000051589"/>
    </source>
</evidence>
<name>A0A0R2DGP8_9LACO</name>
<evidence type="ECO:0000313" key="2">
    <source>
        <dbReference type="EMBL" id="KRN03249.1"/>
    </source>
</evidence>
<dbReference type="InterPro" id="IPR028096">
    <property type="entry name" value="EfeO_Cupredoxin"/>
</dbReference>